<keyword evidence="2" id="KW-0238">DNA-binding</keyword>
<evidence type="ECO:0000256" key="3">
    <source>
        <dbReference type="ARBA" id="ARBA00023163"/>
    </source>
</evidence>
<protein>
    <submittedName>
        <fullName evidence="5">Helix-turn-helix domain-containing protein</fullName>
    </submittedName>
</protein>
<proteinExistence type="predicted"/>
<keyword evidence="6" id="KW-1185">Reference proteome</keyword>
<dbReference type="Gene3D" id="1.10.10.60">
    <property type="entry name" value="Homeodomain-like"/>
    <property type="match status" value="1"/>
</dbReference>
<dbReference type="Proteomes" id="UP001596513">
    <property type="component" value="Unassembled WGS sequence"/>
</dbReference>
<feature type="domain" description="HTH araC/xylS-type" evidence="4">
    <location>
        <begin position="1"/>
        <end position="95"/>
    </location>
</feature>
<sequence length="115" mass="13018">MHFIQRRQGNLTIHELAQALSVSRRTLERKFVAEVGLLPKMFARIVRCNAMLQARQATHSSWLDAAYAGGYCDQSHLIRQVKQLCGEVPSQLPTGATHDLPTLIQHSYHHRLSGF</sequence>
<dbReference type="InterPro" id="IPR018060">
    <property type="entry name" value="HTH_AraC"/>
</dbReference>
<dbReference type="RefSeq" id="WP_380206096.1">
    <property type="nucleotide sequence ID" value="NZ_JBHTEK010000001.1"/>
</dbReference>
<name>A0ABW2UBR0_9BACT</name>
<dbReference type="PROSITE" id="PS01124">
    <property type="entry name" value="HTH_ARAC_FAMILY_2"/>
    <property type="match status" value="1"/>
</dbReference>
<comment type="caution">
    <text evidence="5">The sequence shown here is derived from an EMBL/GenBank/DDBJ whole genome shotgun (WGS) entry which is preliminary data.</text>
</comment>
<reference evidence="6" key="1">
    <citation type="journal article" date="2019" name="Int. J. Syst. Evol. Microbiol.">
        <title>The Global Catalogue of Microorganisms (GCM) 10K type strain sequencing project: providing services to taxonomists for standard genome sequencing and annotation.</title>
        <authorList>
            <consortium name="The Broad Institute Genomics Platform"/>
            <consortium name="The Broad Institute Genome Sequencing Center for Infectious Disease"/>
            <person name="Wu L."/>
            <person name="Ma J."/>
        </authorList>
    </citation>
    <scope>NUCLEOTIDE SEQUENCE [LARGE SCALE GENOMIC DNA]</scope>
    <source>
        <strain evidence="6">JCM 19635</strain>
    </source>
</reference>
<accession>A0ABW2UBR0</accession>
<evidence type="ECO:0000313" key="5">
    <source>
        <dbReference type="EMBL" id="MFC7669655.1"/>
    </source>
</evidence>
<evidence type="ECO:0000256" key="1">
    <source>
        <dbReference type="ARBA" id="ARBA00023015"/>
    </source>
</evidence>
<dbReference type="SMART" id="SM00342">
    <property type="entry name" value="HTH_ARAC"/>
    <property type="match status" value="1"/>
</dbReference>
<organism evidence="5 6">
    <name type="scientific">Hymenobacter humi</name>
    <dbReference type="NCBI Taxonomy" id="1411620"/>
    <lineage>
        <taxon>Bacteria</taxon>
        <taxon>Pseudomonadati</taxon>
        <taxon>Bacteroidota</taxon>
        <taxon>Cytophagia</taxon>
        <taxon>Cytophagales</taxon>
        <taxon>Hymenobacteraceae</taxon>
        <taxon>Hymenobacter</taxon>
    </lineage>
</organism>
<dbReference type="Pfam" id="PF12833">
    <property type="entry name" value="HTH_18"/>
    <property type="match status" value="1"/>
</dbReference>
<dbReference type="EMBL" id="JBHTEK010000001">
    <property type="protein sequence ID" value="MFC7669655.1"/>
    <property type="molecule type" value="Genomic_DNA"/>
</dbReference>
<evidence type="ECO:0000256" key="2">
    <source>
        <dbReference type="ARBA" id="ARBA00023125"/>
    </source>
</evidence>
<dbReference type="PANTHER" id="PTHR46796">
    <property type="entry name" value="HTH-TYPE TRANSCRIPTIONAL ACTIVATOR RHAS-RELATED"/>
    <property type="match status" value="1"/>
</dbReference>
<keyword evidence="1" id="KW-0805">Transcription regulation</keyword>
<keyword evidence="3" id="KW-0804">Transcription</keyword>
<evidence type="ECO:0000313" key="6">
    <source>
        <dbReference type="Proteomes" id="UP001596513"/>
    </source>
</evidence>
<dbReference type="InterPro" id="IPR050204">
    <property type="entry name" value="AraC_XylS_family_regulators"/>
</dbReference>
<evidence type="ECO:0000259" key="4">
    <source>
        <dbReference type="PROSITE" id="PS01124"/>
    </source>
</evidence>
<gene>
    <name evidence="5" type="ORF">ACFQT0_21510</name>
</gene>